<proteinExistence type="predicted"/>
<dbReference type="EMBL" id="NBCO01000005">
    <property type="protein sequence ID" value="ORC91562.1"/>
    <property type="molecule type" value="Genomic_DNA"/>
</dbReference>
<feature type="compositionally biased region" description="Acidic residues" evidence="1">
    <location>
        <begin position="157"/>
        <end position="175"/>
    </location>
</feature>
<keyword evidence="3" id="KW-1185">Reference proteome</keyword>
<evidence type="ECO:0000313" key="2">
    <source>
        <dbReference type="EMBL" id="ORC91562.1"/>
    </source>
</evidence>
<dbReference type="AlphaFoldDB" id="A0A1X0P3R3"/>
<feature type="compositionally biased region" description="Polar residues" evidence="1">
    <location>
        <begin position="141"/>
        <end position="152"/>
    </location>
</feature>
<dbReference type="OrthoDB" id="251425at2759"/>
<evidence type="ECO:0000256" key="1">
    <source>
        <dbReference type="SAM" id="MobiDB-lite"/>
    </source>
</evidence>
<comment type="caution">
    <text evidence="2">The sequence shown here is derived from an EMBL/GenBank/DDBJ whole genome shotgun (WGS) entry which is preliminary data.</text>
</comment>
<accession>A0A1X0P3R3</accession>
<evidence type="ECO:0000313" key="3">
    <source>
        <dbReference type="Proteomes" id="UP000192257"/>
    </source>
</evidence>
<reference evidence="2 3" key="1">
    <citation type="submission" date="2017-03" db="EMBL/GenBank/DDBJ databases">
        <title>An alternative strategy for trypanosome survival in the mammalian bloodstream revealed through genome and transcriptome analysis of the ubiquitous bovine parasite Trypanosoma (Megatrypanum) theileri.</title>
        <authorList>
            <person name="Kelly S."/>
            <person name="Ivens A."/>
            <person name="Mott A."/>
            <person name="O'Neill E."/>
            <person name="Emms D."/>
            <person name="Macleod O."/>
            <person name="Voorheis P."/>
            <person name="Matthews J."/>
            <person name="Matthews K."/>
            <person name="Carrington M."/>
        </authorList>
    </citation>
    <scope>NUCLEOTIDE SEQUENCE [LARGE SCALE GENOMIC DNA]</scope>
    <source>
        <strain evidence="2">Edinburgh</strain>
    </source>
</reference>
<feature type="region of interest" description="Disordered" evidence="1">
    <location>
        <begin position="140"/>
        <end position="204"/>
    </location>
</feature>
<dbReference type="InterPro" id="IPR022250">
    <property type="entry name" value="T4bSS_IcmS"/>
</dbReference>
<dbReference type="VEuPathDB" id="TriTrypDB:TM35_000051580"/>
<organism evidence="2 3">
    <name type="scientific">Trypanosoma theileri</name>
    <dbReference type="NCBI Taxonomy" id="67003"/>
    <lineage>
        <taxon>Eukaryota</taxon>
        <taxon>Discoba</taxon>
        <taxon>Euglenozoa</taxon>
        <taxon>Kinetoplastea</taxon>
        <taxon>Metakinetoplastina</taxon>
        <taxon>Trypanosomatida</taxon>
        <taxon>Trypanosomatidae</taxon>
        <taxon>Trypanosoma</taxon>
    </lineage>
</organism>
<dbReference type="Proteomes" id="UP000192257">
    <property type="component" value="Unassembled WGS sequence"/>
</dbReference>
<dbReference type="GeneID" id="39982593"/>
<gene>
    <name evidence="2" type="ORF">TM35_000051580</name>
</gene>
<dbReference type="Pfam" id="PF12608">
    <property type="entry name" value="T4bSS_IcmS"/>
    <property type="match status" value="1"/>
</dbReference>
<protein>
    <submittedName>
        <fullName evidence="2">Uncharacterized protein</fullName>
    </submittedName>
</protein>
<sequence>MTLRRVRFVPVSLTGILRRSGRYCSTSSSTPTTTTSTSAATTLWSVDSAATREKKSLASVEDMFGQVESEESNTMNSAEAAARLTSSTHAVDEALFDWEDETSSVAEGLRDLCLESVMNAALGELHTADEIAGVSEISKGISHSGNRTSNLIANGDSDSDSVDDDKEDDSEEADDGGGTIMGRTDDVGMNDESTTTRAAAAAAGMGSKLDAVNVEYDNDEEDASSLLIEEEEEQVEELLRAAQTSETASALFFKDQKHKKTSAKTTTTATAKTSAAAVASAFDDAAAEGAELESVGEVMPSPQRV</sequence>
<name>A0A1X0P3R3_9TRYP</name>
<dbReference type="RefSeq" id="XP_028885628.1">
    <property type="nucleotide sequence ID" value="XM_029022813.1"/>
</dbReference>